<proteinExistence type="predicted"/>
<reference evidence="1 2" key="1">
    <citation type="submission" date="2007-01" db="EMBL/GenBank/DDBJ databases">
        <authorList>
            <person name="DeShazer D."/>
            <person name="Woods D.E."/>
            <person name="Nierman W.C."/>
        </authorList>
    </citation>
    <scope>NUCLEOTIDE SEQUENCE [LARGE SCALE GENOMIC DNA]</scope>
    <source>
        <strain evidence="1 2">NCTC 10229</strain>
    </source>
</reference>
<sequence>MAGKPTPGLDHYMRAVARAAIAK</sequence>
<protein>
    <submittedName>
        <fullName evidence="1">Uncharacterized protein</fullName>
    </submittedName>
</protein>
<dbReference type="KEGG" id="bml:BMA10229_0001"/>
<dbReference type="AlphaFoldDB" id="A2RVW4"/>
<accession>A2RVW4</accession>
<evidence type="ECO:0000313" key="1">
    <source>
        <dbReference type="EMBL" id="ABM99963.1"/>
    </source>
</evidence>
<dbReference type="Proteomes" id="UP000002283">
    <property type="component" value="Chromosome II"/>
</dbReference>
<organism evidence="1 2">
    <name type="scientific">Burkholderia mallei (strain NCTC 10229)</name>
    <dbReference type="NCBI Taxonomy" id="412022"/>
    <lineage>
        <taxon>Bacteria</taxon>
        <taxon>Pseudomonadati</taxon>
        <taxon>Pseudomonadota</taxon>
        <taxon>Betaproteobacteria</taxon>
        <taxon>Burkholderiales</taxon>
        <taxon>Burkholderiaceae</taxon>
        <taxon>Burkholderia</taxon>
        <taxon>pseudomallei group</taxon>
    </lineage>
</organism>
<dbReference type="EMBL" id="CP000545">
    <property type="protein sequence ID" value="ABM99963.1"/>
    <property type="molecule type" value="Genomic_DNA"/>
</dbReference>
<gene>
    <name evidence="1" type="ordered locus">BMA10229_0001</name>
</gene>
<evidence type="ECO:0000313" key="2">
    <source>
        <dbReference type="Proteomes" id="UP000002283"/>
    </source>
</evidence>
<name>A2RVW4_BURM9</name>
<dbReference type="HOGENOM" id="CLU_3422778_0_0_4"/>